<dbReference type="InterPro" id="IPR002035">
    <property type="entry name" value="VWF_A"/>
</dbReference>
<dbReference type="Gene3D" id="3.40.50.410">
    <property type="entry name" value="von Willebrand factor, type A domain"/>
    <property type="match status" value="1"/>
</dbReference>
<evidence type="ECO:0000313" key="2">
    <source>
        <dbReference type="EMBL" id="GLZ78107.1"/>
    </source>
</evidence>
<organism evidence="2 3">
    <name type="scientific">Actinorhabdospora filicis</name>
    <dbReference type="NCBI Taxonomy" id="1785913"/>
    <lineage>
        <taxon>Bacteria</taxon>
        <taxon>Bacillati</taxon>
        <taxon>Actinomycetota</taxon>
        <taxon>Actinomycetes</taxon>
        <taxon>Micromonosporales</taxon>
        <taxon>Micromonosporaceae</taxon>
        <taxon>Actinorhabdospora</taxon>
    </lineage>
</organism>
<dbReference type="EMBL" id="BSTX01000002">
    <property type="protein sequence ID" value="GLZ78107.1"/>
    <property type="molecule type" value="Genomic_DNA"/>
</dbReference>
<reference evidence="2" key="1">
    <citation type="submission" date="2023-03" db="EMBL/GenBank/DDBJ databases">
        <title>Actinorhabdospora filicis NBRC 111898.</title>
        <authorList>
            <person name="Ichikawa N."/>
            <person name="Sato H."/>
            <person name="Tonouchi N."/>
        </authorList>
    </citation>
    <scope>NUCLEOTIDE SEQUENCE</scope>
    <source>
        <strain evidence="2">NBRC 111898</strain>
    </source>
</reference>
<gene>
    <name evidence="2" type="ORF">Afil01_29140</name>
</gene>
<accession>A0A9W6SLR0</accession>
<protein>
    <recommendedName>
        <fullName evidence="1">VWFA domain-containing protein</fullName>
    </recommendedName>
</protein>
<comment type="caution">
    <text evidence="2">The sequence shown here is derived from an EMBL/GenBank/DDBJ whole genome shotgun (WGS) entry which is preliminary data.</text>
</comment>
<feature type="domain" description="VWFA" evidence="1">
    <location>
        <begin position="10"/>
        <end position="194"/>
    </location>
</feature>
<dbReference type="InterPro" id="IPR036465">
    <property type="entry name" value="vWFA_dom_sf"/>
</dbReference>
<dbReference type="Proteomes" id="UP001165079">
    <property type="component" value="Unassembled WGS sequence"/>
</dbReference>
<dbReference type="RefSeq" id="WP_285663280.1">
    <property type="nucleotide sequence ID" value="NZ_BSTX01000002.1"/>
</dbReference>
<dbReference type="SUPFAM" id="SSF53300">
    <property type="entry name" value="vWA-like"/>
    <property type="match status" value="1"/>
</dbReference>
<name>A0A9W6SLR0_9ACTN</name>
<dbReference type="PROSITE" id="PS50234">
    <property type="entry name" value="VWFA"/>
    <property type="match status" value="1"/>
</dbReference>
<keyword evidence="3" id="KW-1185">Reference proteome</keyword>
<evidence type="ECO:0000313" key="3">
    <source>
        <dbReference type="Proteomes" id="UP001165079"/>
    </source>
</evidence>
<evidence type="ECO:0000259" key="1">
    <source>
        <dbReference type="PROSITE" id="PS50234"/>
    </source>
</evidence>
<sequence>MPDVRGILLPAYVVADESGSMSACYQELTDGLTSLFETLRGEPMIAAKLRLAVLGFSDDVEVRLPLSDVRYEERPPTLSIRGATSYAAAFSDLLGRIPVDVAMLKADGYKVHRPVVFFLSDGQPTDRRDRDWQDPRSRLVDRDHTPAAPNIVAIGAGGADAQTILAVATRPEFGFVAVPGADLGRAISEFFQMLTASLVATGQAMASGNPEIVVRKPDPEHFRLAIDVV</sequence>
<dbReference type="AlphaFoldDB" id="A0A9W6SLR0"/>
<proteinExistence type="predicted"/>